<sequence>MVNTDIATRALIVTLKAYGEKSSPEIGVLTGVTRHTVNRLFAKAKERGFDPDVRPITLKNEHLEDAPRPGRPLKQTEEIIQQVITKIQRDRYGREKTAATIAAKLTEEGTPIPSPTVFQILKKANFQKTKPTRKPGLTKRIQDDRLKWCQEHLDWTLEDWKKVIWSDETSVILLHRQGGYQIWRQPKEAFSRSCIRER</sequence>
<gene>
    <name evidence="1" type="ORF">NLG97_g3332</name>
</gene>
<evidence type="ECO:0000313" key="2">
    <source>
        <dbReference type="Proteomes" id="UP001148737"/>
    </source>
</evidence>
<proteinExistence type="predicted"/>
<dbReference type="Proteomes" id="UP001148737">
    <property type="component" value="Unassembled WGS sequence"/>
</dbReference>
<protein>
    <submittedName>
        <fullName evidence="1">Uncharacterized protein</fullName>
    </submittedName>
</protein>
<organism evidence="1 2">
    <name type="scientific">Lecanicillium saksenae</name>
    <dbReference type="NCBI Taxonomy" id="468837"/>
    <lineage>
        <taxon>Eukaryota</taxon>
        <taxon>Fungi</taxon>
        <taxon>Dikarya</taxon>
        <taxon>Ascomycota</taxon>
        <taxon>Pezizomycotina</taxon>
        <taxon>Sordariomycetes</taxon>
        <taxon>Hypocreomycetidae</taxon>
        <taxon>Hypocreales</taxon>
        <taxon>Cordycipitaceae</taxon>
        <taxon>Lecanicillium</taxon>
    </lineage>
</organism>
<accession>A0ACC1R132</accession>
<name>A0ACC1R132_9HYPO</name>
<dbReference type="EMBL" id="JANAKD010000271">
    <property type="protein sequence ID" value="KAJ3495529.1"/>
    <property type="molecule type" value="Genomic_DNA"/>
</dbReference>
<reference evidence="1" key="1">
    <citation type="submission" date="2022-07" db="EMBL/GenBank/DDBJ databases">
        <title>Genome Sequence of Lecanicillium saksenae.</title>
        <authorList>
            <person name="Buettner E."/>
        </authorList>
    </citation>
    <scope>NUCLEOTIDE SEQUENCE</scope>
    <source>
        <strain evidence="1">VT-O1</strain>
    </source>
</reference>
<evidence type="ECO:0000313" key="1">
    <source>
        <dbReference type="EMBL" id="KAJ3495529.1"/>
    </source>
</evidence>
<keyword evidence="2" id="KW-1185">Reference proteome</keyword>
<comment type="caution">
    <text evidence="1">The sequence shown here is derived from an EMBL/GenBank/DDBJ whole genome shotgun (WGS) entry which is preliminary data.</text>
</comment>